<dbReference type="EMBL" id="JACXVP010000004">
    <property type="protein sequence ID" value="KAG5610314.1"/>
    <property type="molecule type" value="Genomic_DNA"/>
</dbReference>
<accession>A0A9J5ZCD9</accession>
<sequence>TLEKKAISRPIGDSPTRLSDPQAFISSFFLAALFLLAKQCPFQFVDSSTPNLNFYLSSSKTQVNEFKKDVSNSATQDSIMTVHNKTQFTHARINCVPKDLSCYTLSPKILTLTILCSNASSSSTKEFEFPYTKDDSILTHNGLII</sequence>
<comment type="caution">
    <text evidence="1">The sequence shown here is derived from an EMBL/GenBank/DDBJ whole genome shotgun (WGS) entry which is preliminary data.</text>
</comment>
<protein>
    <submittedName>
        <fullName evidence="1">Uncharacterized protein</fullName>
    </submittedName>
</protein>
<reference evidence="1 2" key="1">
    <citation type="submission" date="2020-09" db="EMBL/GenBank/DDBJ databases">
        <title>De no assembly of potato wild relative species, Solanum commersonii.</title>
        <authorList>
            <person name="Cho K."/>
        </authorList>
    </citation>
    <scope>NUCLEOTIDE SEQUENCE [LARGE SCALE GENOMIC DNA]</scope>
    <source>
        <strain evidence="1">LZ3.2</strain>
        <tissue evidence="1">Leaf</tissue>
    </source>
</reference>
<gene>
    <name evidence="1" type="ORF">H5410_021595</name>
</gene>
<evidence type="ECO:0000313" key="1">
    <source>
        <dbReference type="EMBL" id="KAG5610314.1"/>
    </source>
</evidence>
<evidence type="ECO:0000313" key="2">
    <source>
        <dbReference type="Proteomes" id="UP000824120"/>
    </source>
</evidence>
<keyword evidence="2" id="KW-1185">Reference proteome</keyword>
<name>A0A9J5ZCD9_SOLCO</name>
<feature type="non-terminal residue" evidence="1">
    <location>
        <position position="1"/>
    </location>
</feature>
<organism evidence="1 2">
    <name type="scientific">Solanum commersonii</name>
    <name type="common">Commerson's wild potato</name>
    <name type="synonym">Commerson's nightshade</name>
    <dbReference type="NCBI Taxonomy" id="4109"/>
    <lineage>
        <taxon>Eukaryota</taxon>
        <taxon>Viridiplantae</taxon>
        <taxon>Streptophyta</taxon>
        <taxon>Embryophyta</taxon>
        <taxon>Tracheophyta</taxon>
        <taxon>Spermatophyta</taxon>
        <taxon>Magnoliopsida</taxon>
        <taxon>eudicotyledons</taxon>
        <taxon>Gunneridae</taxon>
        <taxon>Pentapetalae</taxon>
        <taxon>asterids</taxon>
        <taxon>lamiids</taxon>
        <taxon>Solanales</taxon>
        <taxon>Solanaceae</taxon>
        <taxon>Solanoideae</taxon>
        <taxon>Solaneae</taxon>
        <taxon>Solanum</taxon>
    </lineage>
</organism>
<dbReference type="Proteomes" id="UP000824120">
    <property type="component" value="Chromosome 4"/>
</dbReference>
<dbReference type="AlphaFoldDB" id="A0A9J5ZCD9"/>
<proteinExistence type="predicted"/>